<accession>A0A6J6K184</accession>
<dbReference type="AlphaFoldDB" id="A0A6J6K184"/>
<keyword evidence="1" id="KW-0812">Transmembrane</keyword>
<organism evidence="2">
    <name type="scientific">freshwater metagenome</name>
    <dbReference type="NCBI Taxonomy" id="449393"/>
    <lineage>
        <taxon>unclassified sequences</taxon>
        <taxon>metagenomes</taxon>
        <taxon>ecological metagenomes</taxon>
    </lineage>
</organism>
<protein>
    <submittedName>
        <fullName evidence="2">Unannotated protein</fullName>
    </submittedName>
</protein>
<evidence type="ECO:0000313" key="2">
    <source>
        <dbReference type="EMBL" id="CAB4642103.1"/>
    </source>
</evidence>
<keyword evidence="1" id="KW-0472">Membrane</keyword>
<feature type="transmembrane region" description="Helical" evidence="1">
    <location>
        <begin position="41"/>
        <end position="64"/>
    </location>
</feature>
<dbReference type="EMBL" id="CAEZVQ010000172">
    <property type="protein sequence ID" value="CAB4642103.1"/>
    <property type="molecule type" value="Genomic_DNA"/>
</dbReference>
<reference evidence="2" key="1">
    <citation type="submission" date="2020-05" db="EMBL/GenBank/DDBJ databases">
        <authorList>
            <person name="Chiriac C."/>
            <person name="Salcher M."/>
            <person name="Ghai R."/>
            <person name="Kavagutti S V."/>
        </authorList>
    </citation>
    <scope>NUCLEOTIDE SEQUENCE</scope>
</reference>
<evidence type="ECO:0000256" key="1">
    <source>
        <dbReference type="SAM" id="Phobius"/>
    </source>
</evidence>
<feature type="transmembrane region" description="Helical" evidence="1">
    <location>
        <begin position="7"/>
        <end position="29"/>
    </location>
</feature>
<keyword evidence="1" id="KW-1133">Transmembrane helix</keyword>
<proteinExistence type="predicted"/>
<gene>
    <name evidence="2" type="ORF">UFOPK2086_01086</name>
</gene>
<sequence>MVLKARVGTVMPSTVTVFCVTFATKVVGIEMLYRDACVPPMVIPATVIALLVPTFFVANVPVAAL</sequence>
<name>A0A6J6K184_9ZZZZ</name>